<keyword evidence="2" id="KW-1185">Reference proteome</keyword>
<name>A0A811UUK7_CERCA</name>
<comment type="caution">
    <text evidence="1">The sequence shown here is derived from an EMBL/GenBank/DDBJ whole genome shotgun (WGS) entry which is preliminary data.</text>
</comment>
<protein>
    <submittedName>
        <fullName evidence="1">(Mediterranean fruit fly) hypothetical protein</fullName>
    </submittedName>
</protein>
<feature type="non-terminal residue" evidence="1">
    <location>
        <position position="1"/>
    </location>
</feature>
<dbReference type="Proteomes" id="UP000606786">
    <property type="component" value="Unassembled WGS sequence"/>
</dbReference>
<reference evidence="1" key="1">
    <citation type="submission" date="2020-11" db="EMBL/GenBank/DDBJ databases">
        <authorList>
            <person name="Whitehead M."/>
        </authorList>
    </citation>
    <scope>NUCLEOTIDE SEQUENCE</scope>
    <source>
        <strain evidence="1">EGII</strain>
    </source>
</reference>
<sequence length="50" mass="5693">LLLTDNNNDKSDDGDIDNQQLNGISIVTLRFYVNVCLLTWQCATLKSFEM</sequence>
<evidence type="ECO:0000313" key="2">
    <source>
        <dbReference type="Proteomes" id="UP000606786"/>
    </source>
</evidence>
<proteinExistence type="predicted"/>
<gene>
    <name evidence="1" type="ORF">CCAP1982_LOCUS11348</name>
</gene>
<organism evidence="1 2">
    <name type="scientific">Ceratitis capitata</name>
    <name type="common">Mediterranean fruit fly</name>
    <name type="synonym">Tephritis capitata</name>
    <dbReference type="NCBI Taxonomy" id="7213"/>
    <lineage>
        <taxon>Eukaryota</taxon>
        <taxon>Metazoa</taxon>
        <taxon>Ecdysozoa</taxon>
        <taxon>Arthropoda</taxon>
        <taxon>Hexapoda</taxon>
        <taxon>Insecta</taxon>
        <taxon>Pterygota</taxon>
        <taxon>Neoptera</taxon>
        <taxon>Endopterygota</taxon>
        <taxon>Diptera</taxon>
        <taxon>Brachycera</taxon>
        <taxon>Muscomorpha</taxon>
        <taxon>Tephritoidea</taxon>
        <taxon>Tephritidae</taxon>
        <taxon>Ceratitis</taxon>
        <taxon>Ceratitis</taxon>
    </lineage>
</organism>
<dbReference type="AlphaFoldDB" id="A0A811UUK7"/>
<accession>A0A811UUK7</accession>
<evidence type="ECO:0000313" key="1">
    <source>
        <dbReference type="EMBL" id="CAD7002879.1"/>
    </source>
</evidence>
<dbReference type="EMBL" id="CAJHJT010000034">
    <property type="protein sequence ID" value="CAD7002879.1"/>
    <property type="molecule type" value="Genomic_DNA"/>
</dbReference>